<keyword evidence="2" id="KW-0677">Repeat</keyword>
<sequence length="556" mass="61366">MAEEPTLPTLPRFPAVSWNSGTQSFNNTRKRVRGDGYDVAAPAPFFSNSSDPAVFSSDDDPSLENYTQGRHRKKRYVGSWYQQQQLASSDSALGDEVRLPKPTGKRTFQRTADSGVWMGSDASTDLEDAAGLELPQPAPCRLPQLNVSRQPAAISENEEFARDLVYKALENGEEDVNLTSIGLEDLSNATITPLSEFACIPTVTEGVPFVQRDPSLKIYLAQNPLRRAPGALFNLEFLTVLSLRNTKITELSPSLGNLRNLKSLNVSLCRLRCLPGELLELMTYPSKLEDLLLDPNPFYQPDTDDNPIPDLDPELFEDSKDIILLHEQTLNNTAVLRTWLDKRDGLGDGVQDSLSDLTSTWRARIVARSPVQFMNSRGAIISKFHLPSAQSDLKVLETEDLTLPPSLPTSMAHSSTGEASRVPSLLELALKSCSQTSQLPLLPAYLPDDAPPHLSELLRRIVVQQQTNANLGDLPCSNCRRRTIMPVGQWVEWWYTARVSLATGQVGPMVEDSARKAVPYMKRACSLGCLPQPRKVGAHFPGTVRTCVTSIQADTE</sequence>
<feature type="region of interest" description="Disordered" evidence="3">
    <location>
        <begin position="1"/>
        <end position="33"/>
    </location>
</feature>
<evidence type="ECO:0000256" key="3">
    <source>
        <dbReference type="SAM" id="MobiDB-lite"/>
    </source>
</evidence>
<accession>A0A9P9WVQ8</accession>
<comment type="caution">
    <text evidence="4">The sequence shown here is derived from an EMBL/GenBank/DDBJ whole genome shotgun (WGS) entry which is preliminary data.</text>
</comment>
<dbReference type="SUPFAM" id="SSF52058">
    <property type="entry name" value="L domain-like"/>
    <property type="match status" value="1"/>
</dbReference>
<keyword evidence="5" id="KW-1185">Reference proteome</keyword>
<dbReference type="PANTHER" id="PTHR48051:SF46">
    <property type="entry name" value="LEUCINE RICH REPEAT-CONTAINING DOMAIN PROTEIN"/>
    <property type="match status" value="1"/>
</dbReference>
<dbReference type="Gene3D" id="3.80.10.10">
    <property type="entry name" value="Ribonuclease Inhibitor"/>
    <property type="match status" value="1"/>
</dbReference>
<keyword evidence="1" id="KW-0433">Leucine-rich repeat</keyword>
<evidence type="ECO:0000313" key="5">
    <source>
        <dbReference type="Proteomes" id="UP000829685"/>
    </source>
</evidence>
<organism evidence="4 5">
    <name type="scientific">Neoarthrinium moseri</name>
    <dbReference type="NCBI Taxonomy" id="1658444"/>
    <lineage>
        <taxon>Eukaryota</taxon>
        <taxon>Fungi</taxon>
        <taxon>Dikarya</taxon>
        <taxon>Ascomycota</taxon>
        <taxon>Pezizomycotina</taxon>
        <taxon>Sordariomycetes</taxon>
        <taxon>Xylariomycetidae</taxon>
        <taxon>Amphisphaeriales</taxon>
        <taxon>Apiosporaceae</taxon>
        <taxon>Neoarthrinium</taxon>
    </lineage>
</organism>
<dbReference type="AlphaFoldDB" id="A0A9P9WVQ8"/>
<dbReference type="InterPro" id="IPR032675">
    <property type="entry name" value="LRR_dom_sf"/>
</dbReference>
<evidence type="ECO:0000256" key="2">
    <source>
        <dbReference type="ARBA" id="ARBA00022737"/>
    </source>
</evidence>
<dbReference type="EMBL" id="JAFIMR010000003">
    <property type="protein sequence ID" value="KAI1879975.1"/>
    <property type="molecule type" value="Genomic_DNA"/>
</dbReference>
<feature type="compositionally biased region" description="Polar residues" evidence="3">
    <location>
        <begin position="17"/>
        <end position="27"/>
    </location>
</feature>
<feature type="region of interest" description="Disordered" evidence="3">
    <location>
        <begin position="87"/>
        <end position="107"/>
    </location>
</feature>
<dbReference type="GO" id="GO:0005737">
    <property type="term" value="C:cytoplasm"/>
    <property type="evidence" value="ECO:0007669"/>
    <property type="project" value="TreeGrafter"/>
</dbReference>
<evidence type="ECO:0000313" key="4">
    <source>
        <dbReference type="EMBL" id="KAI1879975.1"/>
    </source>
</evidence>
<protein>
    <submittedName>
        <fullName evidence="4">Uncharacterized protein</fullName>
    </submittedName>
</protein>
<gene>
    <name evidence="4" type="ORF">JX265_001596</name>
</gene>
<dbReference type="PANTHER" id="PTHR48051">
    <property type="match status" value="1"/>
</dbReference>
<reference evidence="4" key="1">
    <citation type="submission" date="2021-03" db="EMBL/GenBank/DDBJ databases">
        <title>Revisited historic fungal species revealed as producer of novel bioactive compounds through whole genome sequencing and comparative genomics.</title>
        <authorList>
            <person name="Vignolle G.A."/>
            <person name="Hochenegger N."/>
            <person name="Mach R.L."/>
            <person name="Mach-Aigner A.R."/>
            <person name="Javad Rahimi M."/>
            <person name="Salim K.A."/>
            <person name="Chan C.M."/>
            <person name="Lim L.B.L."/>
            <person name="Cai F."/>
            <person name="Druzhinina I.S."/>
            <person name="U'Ren J.M."/>
            <person name="Derntl C."/>
        </authorList>
    </citation>
    <scope>NUCLEOTIDE SEQUENCE</scope>
    <source>
        <strain evidence="4">TUCIM 5799</strain>
    </source>
</reference>
<proteinExistence type="predicted"/>
<evidence type="ECO:0000256" key="1">
    <source>
        <dbReference type="ARBA" id="ARBA00022614"/>
    </source>
</evidence>
<dbReference type="InterPro" id="IPR050216">
    <property type="entry name" value="LRR_domain-containing"/>
</dbReference>
<name>A0A9P9WVQ8_9PEZI</name>
<dbReference type="Proteomes" id="UP000829685">
    <property type="component" value="Unassembled WGS sequence"/>
</dbReference>